<reference evidence="1 2" key="1">
    <citation type="submission" date="2023-07" db="EMBL/GenBank/DDBJ databases">
        <title>Genomic Encyclopedia of Type Strains, Phase IV (KMG-IV): sequencing the most valuable type-strain genomes for metagenomic binning, comparative biology and taxonomic classification.</title>
        <authorList>
            <person name="Goeker M."/>
        </authorList>
    </citation>
    <scope>NUCLEOTIDE SEQUENCE [LARGE SCALE GENOMIC DNA]</scope>
    <source>
        <strain evidence="1 2">DSM 16980</strain>
    </source>
</reference>
<name>A0ABT9Y657_9FIRM</name>
<gene>
    <name evidence="1" type="ORF">J2S01_001034</name>
</gene>
<evidence type="ECO:0000313" key="2">
    <source>
        <dbReference type="Proteomes" id="UP001239167"/>
    </source>
</evidence>
<sequence length="53" mass="6067">MWIKNYSSLKCEFVNSEAILINSLLTQKNLTTKDKKQVINIFTAPTTTTTNFI</sequence>
<accession>A0ABT9Y657</accession>
<dbReference type="EMBL" id="JAUSUE010000005">
    <property type="protein sequence ID" value="MDQ0203318.1"/>
    <property type="molecule type" value="Genomic_DNA"/>
</dbReference>
<organism evidence="1 2">
    <name type="scientific">Pectinatus haikarae</name>
    <dbReference type="NCBI Taxonomy" id="349096"/>
    <lineage>
        <taxon>Bacteria</taxon>
        <taxon>Bacillati</taxon>
        <taxon>Bacillota</taxon>
        <taxon>Negativicutes</taxon>
        <taxon>Selenomonadales</taxon>
        <taxon>Selenomonadaceae</taxon>
        <taxon>Pectinatus</taxon>
    </lineage>
</organism>
<comment type="caution">
    <text evidence="1">The sequence shown here is derived from an EMBL/GenBank/DDBJ whole genome shotgun (WGS) entry which is preliminary data.</text>
</comment>
<dbReference type="Proteomes" id="UP001239167">
    <property type="component" value="Unassembled WGS sequence"/>
</dbReference>
<protein>
    <submittedName>
        <fullName evidence="1">Uncharacterized protein</fullName>
    </submittedName>
</protein>
<keyword evidence="2" id="KW-1185">Reference proteome</keyword>
<evidence type="ECO:0000313" key="1">
    <source>
        <dbReference type="EMBL" id="MDQ0203318.1"/>
    </source>
</evidence>
<proteinExistence type="predicted"/>